<sequence length="137" mass="16394">MIQAKFNRIKRINVQDYFPHLQQILCKSKTKNNQIILKMFNSKYGNVLSWMMILRRIRKQFIMVNSKMEKKIGFGKLCIRINRLEVDYILSLKDRNDKPLLMLYSIYIKLSDVKYSLGQQTTNSKKIINYNEIFSFG</sequence>
<evidence type="ECO:0000313" key="2">
    <source>
        <dbReference type="Proteomes" id="UP000689195"/>
    </source>
</evidence>
<accession>A0A8S1W2Z9</accession>
<reference evidence="1" key="1">
    <citation type="submission" date="2021-01" db="EMBL/GenBank/DDBJ databases">
        <authorList>
            <consortium name="Genoscope - CEA"/>
            <person name="William W."/>
        </authorList>
    </citation>
    <scope>NUCLEOTIDE SEQUENCE</scope>
</reference>
<dbReference type="AlphaFoldDB" id="A0A8S1W2Z9"/>
<name>A0A8S1W2Z9_9CILI</name>
<keyword evidence="2" id="KW-1185">Reference proteome</keyword>
<proteinExistence type="predicted"/>
<dbReference type="EMBL" id="CAJJDO010000079">
    <property type="protein sequence ID" value="CAD8182642.1"/>
    <property type="molecule type" value="Genomic_DNA"/>
</dbReference>
<evidence type="ECO:0000313" key="1">
    <source>
        <dbReference type="EMBL" id="CAD8182642.1"/>
    </source>
</evidence>
<comment type="caution">
    <text evidence="1">The sequence shown here is derived from an EMBL/GenBank/DDBJ whole genome shotgun (WGS) entry which is preliminary data.</text>
</comment>
<organism evidence="1 2">
    <name type="scientific">Paramecium pentaurelia</name>
    <dbReference type="NCBI Taxonomy" id="43138"/>
    <lineage>
        <taxon>Eukaryota</taxon>
        <taxon>Sar</taxon>
        <taxon>Alveolata</taxon>
        <taxon>Ciliophora</taxon>
        <taxon>Intramacronucleata</taxon>
        <taxon>Oligohymenophorea</taxon>
        <taxon>Peniculida</taxon>
        <taxon>Parameciidae</taxon>
        <taxon>Paramecium</taxon>
    </lineage>
</organism>
<protein>
    <submittedName>
        <fullName evidence="1">Uncharacterized protein</fullName>
    </submittedName>
</protein>
<gene>
    <name evidence="1" type="ORF">PPENT_87.1.T0790047</name>
</gene>
<dbReference type="Proteomes" id="UP000689195">
    <property type="component" value="Unassembled WGS sequence"/>
</dbReference>